<evidence type="ECO:0000256" key="5">
    <source>
        <dbReference type="ARBA" id="ARBA00035193"/>
    </source>
</evidence>
<evidence type="ECO:0000256" key="1">
    <source>
        <dbReference type="ARBA" id="ARBA00010605"/>
    </source>
</evidence>
<dbReference type="InterPro" id="IPR036935">
    <property type="entry name" value="Ribosomal_bL9_N_sf"/>
</dbReference>
<sequence length="206" mass="23395">MLRARDVLRGLLRTSDVFRREARASRDVVQNLNKDRYSVVLKQDVEGQGFAGDVIDVRHGLARNRLIPKKLAVPATRPNIERFGRRVQSEDPVIHRRAQGTPAQDVDAEVDAVLKHLAKAPVEIKRPVVTREKDGKEQLTTDLAEEVTASEVTESVQKQRKVDLHEQLLFMDPIREAGEFDVPLRMFYPDGSSPSFRLKIIPQTRS</sequence>
<comment type="similarity">
    <text evidence="1">Belongs to the bacterial ribosomal protein bL9 family.</text>
</comment>
<proteinExistence type="inferred from homology"/>
<dbReference type="GO" id="GO:1990904">
    <property type="term" value="C:ribonucleoprotein complex"/>
    <property type="evidence" value="ECO:0007669"/>
    <property type="project" value="UniProtKB-KW"/>
</dbReference>
<accession>A0AAV1I5K4</accession>
<dbReference type="Proteomes" id="UP001314263">
    <property type="component" value="Unassembled WGS sequence"/>
</dbReference>
<dbReference type="EMBL" id="CAUYUE010000006">
    <property type="protein sequence ID" value="CAK0780846.1"/>
    <property type="molecule type" value="Genomic_DNA"/>
</dbReference>
<organism evidence="7 8">
    <name type="scientific">Coccomyxa viridis</name>
    <dbReference type="NCBI Taxonomy" id="1274662"/>
    <lineage>
        <taxon>Eukaryota</taxon>
        <taxon>Viridiplantae</taxon>
        <taxon>Chlorophyta</taxon>
        <taxon>core chlorophytes</taxon>
        <taxon>Trebouxiophyceae</taxon>
        <taxon>Trebouxiophyceae incertae sedis</taxon>
        <taxon>Coccomyxaceae</taxon>
        <taxon>Coccomyxa</taxon>
    </lineage>
</organism>
<gene>
    <name evidence="7" type="ORF">CVIRNUC_005195</name>
</gene>
<protein>
    <recommendedName>
        <fullName evidence="5">Large ribosomal subunit protein bL9c</fullName>
    </recommendedName>
    <alternativeName>
        <fullName evidence="4">CL9</fullName>
    </alternativeName>
</protein>
<keyword evidence="3" id="KW-0687">Ribonucleoprotein</keyword>
<dbReference type="InterPro" id="IPR000244">
    <property type="entry name" value="Ribosomal_bL9"/>
</dbReference>
<dbReference type="InterPro" id="IPR009027">
    <property type="entry name" value="Ribosomal_bL9/RNase_H1_N"/>
</dbReference>
<comment type="caution">
    <text evidence="7">The sequence shown here is derived from an EMBL/GenBank/DDBJ whole genome shotgun (WGS) entry which is preliminary data.</text>
</comment>
<reference evidence="7 8" key="1">
    <citation type="submission" date="2023-10" db="EMBL/GenBank/DDBJ databases">
        <authorList>
            <person name="Maclean D."/>
            <person name="Macfadyen A."/>
        </authorList>
    </citation>
    <scope>NUCLEOTIDE SEQUENCE [LARGE SCALE GENOMIC DNA]</scope>
</reference>
<dbReference type="InterPro" id="IPR020594">
    <property type="entry name" value="Ribosomal_bL9_bac/chp"/>
</dbReference>
<dbReference type="Gene3D" id="3.40.5.10">
    <property type="entry name" value="Ribosomal protein L9, N-terminal domain"/>
    <property type="match status" value="1"/>
</dbReference>
<dbReference type="GO" id="GO:0006412">
    <property type="term" value="P:translation"/>
    <property type="evidence" value="ECO:0007669"/>
    <property type="project" value="InterPro"/>
</dbReference>
<evidence type="ECO:0000259" key="6">
    <source>
        <dbReference type="Pfam" id="PF01281"/>
    </source>
</evidence>
<dbReference type="GO" id="GO:0005840">
    <property type="term" value="C:ribosome"/>
    <property type="evidence" value="ECO:0007669"/>
    <property type="project" value="UniProtKB-KW"/>
</dbReference>
<evidence type="ECO:0000313" key="8">
    <source>
        <dbReference type="Proteomes" id="UP001314263"/>
    </source>
</evidence>
<evidence type="ECO:0000313" key="7">
    <source>
        <dbReference type="EMBL" id="CAK0780846.1"/>
    </source>
</evidence>
<dbReference type="GO" id="GO:0003735">
    <property type="term" value="F:structural constituent of ribosome"/>
    <property type="evidence" value="ECO:0007669"/>
    <property type="project" value="InterPro"/>
</dbReference>
<evidence type="ECO:0000256" key="3">
    <source>
        <dbReference type="ARBA" id="ARBA00023274"/>
    </source>
</evidence>
<dbReference type="SUPFAM" id="SSF55658">
    <property type="entry name" value="L9 N-domain-like"/>
    <property type="match status" value="1"/>
</dbReference>
<keyword evidence="2" id="KW-0689">Ribosomal protein</keyword>
<dbReference type="InterPro" id="IPR020070">
    <property type="entry name" value="Ribosomal_bL9_N"/>
</dbReference>
<dbReference type="NCBIfam" id="TIGR00158">
    <property type="entry name" value="L9"/>
    <property type="match status" value="1"/>
</dbReference>
<dbReference type="Pfam" id="PF01281">
    <property type="entry name" value="Ribosomal_L9_N"/>
    <property type="match status" value="1"/>
</dbReference>
<evidence type="ECO:0000256" key="2">
    <source>
        <dbReference type="ARBA" id="ARBA00022980"/>
    </source>
</evidence>
<name>A0AAV1I5K4_9CHLO</name>
<dbReference type="AlphaFoldDB" id="A0AAV1I5K4"/>
<evidence type="ECO:0000256" key="4">
    <source>
        <dbReference type="ARBA" id="ARBA00031047"/>
    </source>
</evidence>
<feature type="domain" description="Ribosomal protein L9" evidence="6">
    <location>
        <begin position="39"/>
        <end position="83"/>
    </location>
</feature>
<keyword evidence="8" id="KW-1185">Reference proteome</keyword>
<dbReference type="PANTHER" id="PTHR21368">
    <property type="entry name" value="50S RIBOSOMAL PROTEIN L9"/>
    <property type="match status" value="1"/>
</dbReference>